<feature type="transmembrane region" description="Helical" evidence="17">
    <location>
        <begin position="153"/>
        <end position="171"/>
    </location>
</feature>
<dbReference type="PANTHER" id="PTHR46552">
    <property type="entry name" value="NADH-UBIQUINONE OXIDOREDUCTASE CHAIN 2"/>
    <property type="match status" value="1"/>
</dbReference>
<evidence type="ECO:0000256" key="16">
    <source>
        <dbReference type="ARBA" id="ARBA00049551"/>
    </source>
</evidence>
<protein>
    <recommendedName>
        <fullName evidence="4 17">NADH-ubiquinone oxidoreductase chain 2</fullName>
        <ecNumber evidence="3 17">7.1.1.2</ecNumber>
    </recommendedName>
</protein>
<evidence type="ECO:0000256" key="13">
    <source>
        <dbReference type="ARBA" id="ARBA00023075"/>
    </source>
</evidence>
<sequence>MNPTLYGIFLLGLLTSTLITMSSNHWLLAWIGLELNTLAVLPLISNPHHPRATEATTKYFMAQTTASTIVLLAGTITAWHSGQWTISHSSPTLTSILLTAAIMMKLGAAPLHFWYPDVLQGTTMLTALVISTWQKLAPLALLYMILYTTPPNLLLTLGLISITVGGWTGLIHTQVRKLMAYSSIGHMGWVLVALVLSPKLATMTMAIYLLMTSTIFIILTNTEAKTIMDIGTIWSQAPIQTTFMALALLSLGGLPPLTGFAPKWLIIKDLTLHHLTPLATLLALMSLPALYFYVRLTYFTMLTTPPTTQTTAALWRLKYTTPLTATWPTTLTIFMLPLSATLYWTM</sequence>
<evidence type="ECO:0000256" key="1">
    <source>
        <dbReference type="ARBA" id="ARBA00004448"/>
    </source>
</evidence>
<keyword evidence="5" id="KW-0813">Transport</keyword>
<evidence type="ECO:0000259" key="18">
    <source>
        <dbReference type="Pfam" id="PF00361"/>
    </source>
</evidence>
<dbReference type="PRINTS" id="PR01436">
    <property type="entry name" value="NADHDHGNASE2"/>
</dbReference>
<comment type="subcellular location">
    <subcellularLocation>
        <location evidence="1 17">Mitochondrion inner membrane</location>
        <topology evidence="1 17">Multi-pass membrane protein</topology>
    </subcellularLocation>
</comment>
<evidence type="ECO:0000256" key="4">
    <source>
        <dbReference type="ARBA" id="ARBA00021008"/>
    </source>
</evidence>
<keyword evidence="14 17" id="KW-0496">Mitochondrion</keyword>
<keyword evidence="15 17" id="KW-0472">Membrane</keyword>
<dbReference type="GO" id="GO:0006120">
    <property type="term" value="P:mitochondrial electron transport, NADH to ubiquinone"/>
    <property type="evidence" value="ECO:0007669"/>
    <property type="project" value="InterPro"/>
</dbReference>
<dbReference type="GO" id="GO:0005743">
    <property type="term" value="C:mitochondrial inner membrane"/>
    <property type="evidence" value="ECO:0007669"/>
    <property type="project" value="UniProtKB-SubCell"/>
</dbReference>
<dbReference type="InterPro" id="IPR010933">
    <property type="entry name" value="NADH_DH_su2_C"/>
</dbReference>
<feature type="transmembrane region" description="Helical" evidence="17">
    <location>
        <begin position="92"/>
        <end position="115"/>
    </location>
</feature>
<evidence type="ECO:0000256" key="15">
    <source>
        <dbReference type="ARBA" id="ARBA00023136"/>
    </source>
</evidence>
<evidence type="ECO:0000256" key="8">
    <source>
        <dbReference type="ARBA" id="ARBA00022792"/>
    </source>
</evidence>
<keyword evidence="12 17" id="KW-0520">NAD</keyword>
<geneLocation type="mitochondrion" evidence="20"/>
<keyword evidence="8 17" id="KW-0999">Mitochondrion inner membrane</keyword>
<dbReference type="EC" id="7.1.1.2" evidence="3 17"/>
<feature type="transmembrane region" description="Helical" evidence="17">
    <location>
        <begin position="325"/>
        <end position="344"/>
    </location>
</feature>
<keyword evidence="7 17" id="KW-0812">Transmembrane</keyword>
<dbReference type="PANTHER" id="PTHR46552:SF1">
    <property type="entry name" value="NADH-UBIQUINONE OXIDOREDUCTASE CHAIN 2"/>
    <property type="match status" value="1"/>
</dbReference>
<evidence type="ECO:0000256" key="7">
    <source>
        <dbReference type="ARBA" id="ARBA00022692"/>
    </source>
</evidence>
<dbReference type="InterPro" id="IPR001750">
    <property type="entry name" value="ND/Mrp_TM"/>
</dbReference>
<evidence type="ECO:0000256" key="12">
    <source>
        <dbReference type="ARBA" id="ARBA00023027"/>
    </source>
</evidence>
<feature type="transmembrane region" description="Helical" evidence="17">
    <location>
        <begin position="5"/>
        <end position="21"/>
    </location>
</feature>
<dbReference type="GO" id="GO:0008137">
    <property type="term" value="F:NADH dehydrogenase (ubiquinone) activity"/>
    <property type="evidence" value="ECO:0007669"/>
    <property type="project" value="UniProtKB-EC"/>
</dbReference>
<dbReference type="Pfam" id="PF00361">
    <property type="entry name" value="Proton_antipo_M"/>
    <property type="match status" value="1"/>
</dbReference>
<dbReference type="InterPro" id="IPR050175">
    <property type="entry name" value="Complex_I_Subunit_2"/>
</dbReference>
<keyword evidence="9 17" id="KW-1278">Translocase</keyword>
<dbReference type="InterPro" id="IPR003917">
    <property type="entry name" value="NADH_UbQ_OxRdtase_chain2"/>
</dbReference>
<evidence type="ECO:0000256" key="6">
    <source>
        <dbReference type="ARBA" id="ARBA00022660"/>
    </source>
</evidence>
<feature type="transmembrane region" description="Helical" evidence="17">
    <location>
        <begin position="233"/>
        <end position="254"/>
    </location>
</feature>
<evidence type="ECO:0000256" key="9">
    <source>
        <dbReference type="ARBA" id="ARBA00022967"/>
    </source>
</evidence>
<feature type="transmembrane region" description="Helical" evidence="17">
    <location>
        <begin position="274"/>
        <end position="294"/>
    </location>
</feature>
<feature type="domain" description="NADH:quinone oxidoreductase/Mrp antiporter transmembrane" evidence="18">
    <location>
        <begin position="23"/>
        <end position="281"/>
    </location>
</feature>
<keyword evidence="10 17" id="KW-0249">Electron transport</keyword>
<feature type="transmembrane region" description="Helical" evidence="17">
    <location>
        <begin position="127"/>
        <end position="147"/>
    </location>
</feature>
<keyword evidence="6 17" id="KW-0679">Respiratory chain</keyword>
<evidence type="ECO:0000256" key="2">
    <source>
        <dbReference type="ARBA" id="ARBA00007012"/>
    </source>
</evidence>
<comment type="similarity">
    <text evidence="2 17">Belongs to the complex I subunit 2 family.</text>
</comment>
<comment type="catalytic activity">
    <reaction evidence="16 17">
        <text>a ubiquinone + NADH + 5 H(+)(in) = a ubiquinol + NAD(+) + 4 H(+)(out)</text>
        <dbReference type="Rhea" id="RHEA:29091"/>
        <dbReference type="Rhea" id="RHEA-COMP:9565"/>
        <dbReference type="Rhea" id="RHEA-COMP:9566"/>
        <dbReference type="ChEBI" id="CHEBI:15378"/>
        <dbReference type="ChEBI" id="CHEBI:16389"/>
        <dbReference type="ChEBI" id="CHEBI:17976"/>
        <dbReference type="ChEBI" id="CHEBI:57540"/>
        <dbReference type="ChEBI" id="CHEBI:57945"/>
        <dbReference type="EC" id="7.1.1.2"/>
    </reaction>
</comment>
<gene>
    <name evidence="20" type="primary">ND2</name>
</gene>
<comment type="function">
    <text evidence="17">Core subunit of the mitochondrial membrane respiratory chain NADH dehydrogenase (Complex I) which catalyzes electron transfer from NADH through the respiratory chain, using ubiquinone as an electron acceptor. Essential for the catalytic activity and assembly of complex I.</text>
</comment>
<evidence type="ECO:0000256" key="11">
    <source>
        <dbReference type="ARBA" id="ARBA00022989"/>
    </source>
</evidence>
<name>D3XB20_9SAUR</name>
<evidence type="ECO:0000256" key="3">
    <source>
        <dbReference type="ARBA" id="ARBA00012944"/>
    </source>
</evidence>
<feature type="transmembrane region" description="Helical" evidence="17">
    <location>
        <begin position="59"/>
        <end position="80"/>
    </location>
</feature>
<keyword evidence="13 17" id="KW-0830">Ubiquinone</keyword>
<dbReference type="AlphaFoldDB" id="D3XB20"/>
<evidence type="ECO:0000256" key="17">
    <source>
        <dbReference type="RuleBase" id="RU003403"/>
    </source>
</evidence>
<evidence type="ECO:0000313" key="20">
    <source>
        <dbReference type="EMBL" id="ADC54874.1"/>
    </source>
</evidence>
<reference evidence="20" key="1">
    <citation type="journal article" date="2009" name="Proc. Calif. Acad. Sci.">
        <title>Phylogenetic Relationships among Species in the Sphaerodactylid Lizard Genus Pristurus.</title>
        <authorList>
            <person name="Papenfuss T.J."/>
            <person name="Jackman T."/>
            <person name="Bauer A."/>
            <person name="Stuart B.L."/>
            <person name="Robinson M.D."/>
            <person name="Parham J.F."/>
        </authorList>
    </citation>
    <scope>NUCLEOTIDE SEQUENCE</scope>
</reference>
<proteinExistence type="inferred from homology"/>
<accession>D3XB20</accession>
<evidence type="ECO:0000256" key="14">
    <source>
        <dbReference type="ARBA" id="ARBA00023128"/>
    </source>
</evidence>
<dbReference type="EMBL" id="GU271137">
    <property type="protein sequence ID" value="ADC54874.1"/>
    <property type="molecule type" value="Genomic_DNA"/>
</dbReference>
<dbReference type="Pfam" id="PF06444">
    <property type="entry name" value="NADH_dehy_S2_C"/>
    <property type="match status" value="1"/>
</dbReference>
<evidence type="ECO:0000256" key="10">
    <source>
        <dbReference type="ARBA" id="ARBA00022982"/>
    </source>
</evidence>
<evidence type="ECO:0000259" key="19">
    <source>
        <dbReference type="Pfam" id="PF06444"/>
    </source>
</evidence>
<keyword evidence="11 17" id="KW-1133">Transmembrane helix</keyword>
<feature type="domain" description="NADH dehydrogenase subunit 2 C-terminal" evidence="19">
    <location>
        <begin position="290"/>
        <end position="342"/>
    </location>
</feature>
<organism evidence="20">
    <name type="scientific">Pristurus abdelkuri</name>
    <dbReference type="NCBI Taxonomy" id="706251"/>
    <lineage>
        <taxon>Eukaryota</taxon>
        <taxon>Metazoa</taxon>
        <taxon>Chordata</taxon>
        <taxon>Craniata</taxon>
        <taxon>Vertebrata</taxon>
        <taxon>Euteleostomi</taxon>
        <taxon>Lepidosauria</taxon>
        <taxon>Squamata</taxon>
        <taxon>Bifurcata</taxon>
        <taxon>Gekkota</taxon>
        <taxon>Sphaerodactylidae</taxon>
        <taxon>Pristurus</taxon>
    </lineage>
</organism>
<evidence type="ECO:0000256" key="5">
    <source>
        <dbReference type="ARBA" id="ARBA00022448"/>
    </source>
</evidence>